<dbReference type="CDD" id="cd21809">
    <property type="entry name" value="ABC-2_lan_permease-like"/>
    <property type="match status" value="1"/>
</dbReference>
<accession>A0A0P6XH15</accession>
<evidence type="ECO:0000313" key="2">
    <source>
        <dbReference type="EMBL" id="KPL70401.1"/>
    </source>
</evidence>
<keyword evidence="1" id="KW-1133">Transmembrane helix</keyword>
<dbReference type="STRING" id="229920.ADM99_14705"/>
<dbReference type="OrthoDB" id="9781996at2"/>
<sequence length="244" mass="27212">MFYRLMKVELIKLHRSSIWLAFIFIPIIPAIMGTYNYIQNIEILQDKWYSLWTQHTLFTCYFFMPAIIGIYCSYLMRLEHANHNWNTVMTSPVPVGLIFVSKLLIVTIILVLTHVWIGLLFIVSGRLAGLTGPLPLKLVEWLVSGLLGGMAICALQLFLSLIIRSFAVPVAAAFAGGIIGLMAFARGLGAWLPFSLYSIGMRANNPDGVLACNAEQLVINSVLYIAVFSIAAVLWMRNRDVVTG</sequence>
<dbReference type="RefSeq" id="WP_062422281.1">
    <property type="nucleotide sequence ID" value="NZ_BBYA01000010.1"/>
</dbReference>
<dbReference type="Proteomes" id="UP000050430">
    <property type="component" value="Unassembled WGS sequence"/>
</dbReference>
<feature type="transmembrane region" description="Helical" evidence="1">
    <location>
        <begin position="170"/>
        <end position="197"/>
    </location>
</feature>
<feature type="transmembrane region" description="Helical" evidence="1">
    <location>
        <begin position="217"/>
        <end position="236"/>
    </location>
</feature>
<evidence type="ECO:0000313" key="3">
    <source>
        <dbReference type="Proteomes" id="UP000050430"/>
    </source>
</evidence>
<feature type="transmembrane region" description="Helical" evidence="1">
    <location>
        <begin position="58"/>
        <end position="76"/>
    </location>
</feature>
<name>A0A0P6XH15_9CHLR</name>
<evidence type="ECO:0000256" key="1">
    <source>
        <dbReference type="SAM" id="Phobius"/>
    </source>
</evidence>
<reference evidence="2 3" key="1">
    <citation type="submission" date="2015-07" db="EMBL/GenBank/DDBJ databases">
        <title>Genome sequence of Leptolinea tardivitalis DSM 16556.</title>
        <authorList>
            <person name="Hemp J."/>
            <person name="Ward L.M."/>
            <person name="Pace L.A."/>
            <person name="Fischer W.W."/>
        </authorList>
    </citation>
    <scope>NUCLEOTIDE SEQUENCE [LARGE SCALE GENOMIC DNA]</scope>
    <source>
        <strain evidence="2 3">YMTK-2</strain>
    </source>
</reference>
<keyword evidence="3" id="KW-1185">Reference proteome</keyword>
<dbReference type="EMBL" id="LGCK01000014">
    <property type="protein sequence ID" value="KPL70401.1"/>
    <property type="molecule type" value="Genomic_DNA"/>
</dbReference>
<comment type="caution">
    <text evidence="2">The sequence shown here is derived from an EMBL/GenBank/DDBJ whole genome shotgun (WGS) entry which is preliminary data.</text>
</comment>
<keyword evidence="1" id="KW-0812">Transmembrane</keyword>
<gene>
    <name evidence="2" type="ORF">ADM99_14705</name>
</gene>
<proteinExistence type="predicted"/>
<organism evidence="2 3">
    <name type="scientific">Leptolinea tardivitalis</name>
    <dbReference type="NCBI Taxonomy" id="229920"/>
    <lineage>
        <taxon>Bacteria</taxon>
        <taxon>Bacillati</taxon>
        <taxon>Chloroflexota</taxon>
        <taxon>Anaerolineae</taxon>
        <taxon>Anaerolineales</taxon>
        <taxon>Anaerolineaceae</taxon>
        <taxon>Leptolinea</taxon>
    </lineage>
</organism>
<feature type="transmembrane region" description="Helical" evidence="1">
    <location>
        <begin position="141"/>
        <end position="163"/>
    </location>
</feature>
<dbReference type="AlphaFoldDB" id="A0A0P6XH15"/>
<dbReference type="Pfam" id="PF12730">
    <property type="entry name" value="ABC2_membrane_4"/>
    <property type="match status" value="1"/>
</dbReference>
<feature type="transmembrane region" description="Helical" evidence="1">
    <location>
        <begin position="20"/>
        <end position="38"/>
    </location>
</feature>
<protein>
    <submittedName>
        <fullName evidence="2">Multidrug ABC transporter permease</fullName>
    </submittedName>
</protein>
<keyword evidence="1" id="KW-0472">Membrane</keyword>
<feature type="transmembrane region" description="Helical" evidence="1">
    <location>
        <begin position="97"/>
        <end position="121"/>
    </location>
</feature>